<reference evidence="2 3" key="1">
    <citation type="submission" date="2020-07" db="EMBL/GenBank/DDBJ databases">
        <title>Huge and variable diversity of episymbiotic CPR bacteria and DPANN archaea in groundwater ecosystems.</title>
        <authorList>
            <person name="He C.Y."/>
            <person name="Keren R."/>
            <person name="Whittaker M."/>
            <person name="Farag I.F."/>
            <person name="Doudna J."/>
            <person name="Cate J.H.D."/>
            <person name="Banfield J.F."/>
        </authorList>
    </citation>
    <scope>NUCLEOTIDE SEQUENCE [LARGE SCALE GENOMIC DNA]</scope>
    <source>
        <strain evidence="2">NC_groundwater_70_Ag_B-0.1um_54_66</strain>
    </source>
</reference>
<dbReference type="Gene3D" id="3.10.590.10">
    <property type="entry name" value="ph1033 like domains"/>
    <property type="match status" value="1"/>
</dbReference>
<dbReference type="SUPFAM" id="SSF88697">
    <property type="entry name" value="PUA domain-like"/>
    <property type="match status" value="1"/>
</dbReference>
<accession>A0A7T5R3G8</accession>
<feature type="domain" description="EVE" evidence="1">
    <location>
        <begin position="3"/>
        <end position="130"/>
    </location>
</feature>
<evidence type="ECO:0000313" key="2">
    <source>
        <dbReference type="EMBL" id="QQG36761.1"/>
    </source>
</evidence>
<evidence type="ECO:0000313" key="3">
    <source>
        <dbReference type="Proteomes" id="UP000595362"/>
    </source>
</evidence>
<dbReference type="InterPro" id="IPR047197">
    <property type="entry name" value="THYN1-like_EVE"/>
</dbReference>
<dbReference type="InterPro" id="IPR002740">
    <property type="entry name" value="EVE_domain"/>
</dbReference>
<dbReference type="PANTHER" id="PTHR14087:SF7">
    <property type="entry name" value="THYMOCYTE NUCLEAR PROTEIN 1"/>
    <property type="match status" value="1"/>
</dbReference>
<dbReference type="EMBL" id="CP066681">
    <property type="protein sequence ID" value="QQG36761.1"/>
    <property type="molecule type" value="Genomic_DNA"/>
</dbReference>
<dbReference type="AlphaFoldDB" id="A0A7T5R3G8"/>
<dbReference type="InterPro" id="IPR052181">
    <property type="entry name" value="5hmC_binding"/>
</dbReference>
<sequence length="133" mass="15227">MGYWLMKSEPFVWSWDQQVAAKTAPWTDVRNYQARNNMKAMKRGDQAFFYHSTKGLEIVGVMEIVKEHYPDPKDERFVLVDVKATTPFKTPVKLADLKAAPALANMAMLRQSRLSVSPVTAAEWKTICKMSEK</sequence>
<dbReference type="PANTHER" id="PTHR14087">
    <property type="entry name" value="THYMOCYTE NUCLEAR PROTEIN 1"/>
    <property type="match status" value="1"/>
</dbReference>
<dbReference type="CDD" id="cd21133">
    <property type="entry name" value="EVE"/>
    <property type="match status" value="1"/>
</dbReference>
<name>A0A7T5R3G8_9BACT</name>
<gene>
    <name evidence="2" type="ORF">HYS17_03025</name>
</gene>
<evidence type="ECO:0000259" key="1">
    <source>
        <dbReference type="Pfam" id="PF01878"/>
    </source>
</evidence>
<organism evidence="2 3">
    <name type="scientific">Micavibrio aeruginosavorus</name>
    <dbReference type="NCBI Taxonomy" id="349221"/>
    <lineage>
        <taxon>Bacteria</taxon>
        <taxon>Pseudomonadati</taxon>
        <taxon>Bdellovibrionota</taxon>
        <taxon>Bdellovibrionia</taxon>
        <taxon>Bdellovibrionales</taxon>
        <taxon>Pseudobdellovibrionaceae</taxon>
        <taxon>Micavibrio</taxon>
    </lineage>
</organism>
<proteinExistence type="predicted"/>
<dbReference type="Pfam" id="PF01878">
    <property type="entry name" value="EVE"/>
    <property type="match status" value="1"/>
</dbReference>
<dbReference type="InterPro" id="IPR015947">
    <property type="entry name" value="PUA-like_sf"/>
</dbReference>
<dbReference type="Proteomes" id="UP000595362">
    <property type="component" value="Chromosome"/>
</dbReference>
<protein>
    <submittedName>
        <fullName evidence="2">EVE domain-containing protein</fullName>
    </submittedName>
</protein>